<dbReference type="RefSeq" id="WP_026487334.1">
    <property type="nucleotide sequence ID" value="NZ_FQVH01000001.1"/>
</dbReference>
<dbReference type="Proteomes" id="UP000184088">
    <property type="component" value="Unassembled WGS sequence"/>
</dbReference>
<dbReference type="OrthoDB" id="1805474at2"/>
<reference evidence="2 3" key="1">
    <citation type="submission" date="2016-11" db="EMBL/GenBank/DDBJ databases">
        <authorList>
            <person name="Jaros S."/>
            <person name="Januszkiewicz K."/>
            <person name="Wedrychowicz H."/>
        </authorList>
    </citation>
    <scope>NUCLEOTIDE SEQUENCE [LARGE SCALE GENOMIC DNA]</scope>
    <source>
        <strain evidence="2 3">DSM 17918</strain>
    </source>
</reference>
<name>A0A1M4SL61_9THEO</name>
<gene>
    <name evidence="2" type="ORF">SAMN02746089_00063</name>
</gene>
<dbReference type="Pfam" id="PF09704">
    <property type="entry name" value="Cas_Cas5d"/>
    <property type="match status" value="1"/>
</dbReference>
<dbReference type="AlphaFoldDB" id="A0A1M4SL61"/>
<protein>
    <submittedName>
        <fullName evidence="2">CRISPR-associated protein Cas5h</fullName>
    </submittedName>
</protein>
<dbReference type="NCBIfam" id="TIGR02593">
    <property type="entry name" value="CRISPR_cas5"/>
    <property type="match status" value="1"/>
</dbReference>
<dbReference type="GO" id="GO:0051607">
    <property type="term" value="P:defense response to virus"/>
    <property type="evidence" value="ECO:0007669"/>
    <property type="project" value="UniProtKB-KW"/>
</dbReference>
<dbReference type="InterPro" id="IPR021124">
    <property type="entry name" value="CRISPR-assoc_prot_Cas5"/>
</dbReference>
<dbReference type="EMBL" id="FQVH01000001">
    <property type="protein sequence ID" value="SHE32717.1"/>
    <property type="molecule type" value="Genomic_DNA"/>
</dbReference>
<dbReference type="STRING" id="1121256.SAMN02746089_00063"/>
<dbReference type="Gene3D" id="3.30.70.2660">
    <property type="match status" value="1"/>
</dbReference>
<sequence>MNGLMFKMSAPYFAAFRKPTSNSSLSTFPVPPFTTIRGMISNAMGLRRDDFTLQDIMEIGVAPVYIERPVKEKALMLKTVNNPKDNIKAFWTSPFWRDFMVMPEYKIYIKAEDALIDEIYEALINPARPLYIGQSDDMVVIEDLEKTDVVKGQSDTVNSIIEGLCDGCELVKLLYKFRDKDTLIYTPTISVPYELPYKLNKVIEGYYFKNDFVQLF</sequence>
<organism evidence="2 3">
    <name type="scientific">Caldanaerobius fijiensis DSM 17918</name>
    <dbReference type="NCBI Taxonomy" id="1121256"/>
    <lineage>
        <taxon>Bacteria</taxon>
        <taxon>Bacillati</taxon>
        <taxon>Bacillota</taxon>
        <taxon>Clostridia</taxon>
        <taxon>Thermoanaerobacterales</taxon>
        <taxon>Thermoanaerobacteraceae</taxon>
        <taxon>Caldanaerobius</taxon>
    </lineage>
</organism>
<proteinExistence type="predicted"/>
<dbReference type="GO" id="GO:0043571">
    <property type="term" value="P:maintenance of CRISPR repeat elements"/>
    <property type="evidence" value="ECO:0007669"/>
    <property type="project" value="InterPro"/>
</dbReference>
<dbReference type="InterPro" id="IPR013422">
    <property type="entry name" value="CRISPR-assoc_prot_Cas5_N"/>
</dbReference>
<keyword evidence="1" id="KW-0051">Antiviral defense</keyword>
<evidence type="ECO:0000313" key="3">
    <source>
        <dbReference type="Proteomes" id="UP000184088"/>
    </source>
</evidence>
<evidence type="ECO:0000256" key="1">
    <source>
        <dbReference type="ARBA" id="ARBA00023118"/>
    </source>
</evidence>
<keyword evidence="3" id="KW-1185">Reference proteome</keyword>
<evidence type="ECO:0000313" key="2">
    <source>
        <dbReference type="EMBL" id="SHE32717.1"/>
    </source>
</evidence>
<accession>A0A1M4SL61</accession>